<reference evidence="1" key="1">
    <citation type="submission" date="2023-06" db="EMBL/GenBank/DDBJ databases">
        <authorList>
            <consortium name="Lawrence Berkeley National Laboratory"/>
            <person name="Ahrendt S."/>
            <person name="Sahu N."/>
            <person name="Indic B."/>
            <person name="Wong-Bajracharya J."/>
            <person name="Merenyi Z."/>
            <person name="Ke H.-M."/>
            <person name="Monk M."/>
            <person name="Kocsube S."/>
            <person name="Drula E."/>
            <person name="Lipzen A."/>
            <person name="Balint B."/>
            <person name="Henrissat B."/>
            <person name="Andreopoulos B."/>
            <person name="Martin F.M."/>
            <person name="Harder C.B."/>
            <person name="Rigling D."/>
            <person name="Ford K.L."/>
            <person name="Foster G.D."/>
            <person name="Pangilinan J."/>
            <person name="Papanicolaou A."/>
            <person name="Barry K."/>
            <person name="LaButti K."/>
            <person name="Viragh M."/>
            <person name="Koriabine M."/>
            <person name="Yan M."/>
            <person name="Riley R."/>
            <person name="Champramary S."/>
            <person name="Plett K.L."/>
            <person name="Tsai I.J."/>
            <person name="Slot J."/>
            <person name="Sipos G."/>
            <person name="Plett J."/>
            <person name="Nagy L.G."/>
            <person name="Grigoriev I.V."/>
        </authorList>
    </citation>
    <scope>NUCLEOTIDE SEQUENCE</scope>
    <source>
        <strain evidence="1">ICMP 16352</strain>
    </source>
</reference>
<name>A0AA39UA37_9AGAR</name>
<dbReference type="AlphaFoldDB" id="A0AA39UA37"/>
<proteinExistence type="predicted"/>
<protein>
    <submittedName>
        <fullName evidence="1">Uncharacterized protein</fullName>
    </submittedName>
</protein>
<organism evidence="1 2">
    <name type="scientific">Armillaria novae-zelandiae</name>
    <dbReference type="NCBI Taxonomy" id="153914"/>
    <lineage>
        <taxon>Eukaryota</taxon>
        <taxon>Fungi</taxon>
        <taxon>Dikarya</taxon>
        <taxon>Basidiomycota</taxon>
        <taxon>Agaricomycotina</taxon>
        <taxon>Agaricomycetes</taxon>
        <taxon>Agaricomycetidae</taxon>
        <taxon>Agaricales</taxon>
        <taxon>Marasmiineae</taxon>
        <taxon>Physalacriaceae</taxon>
        <taxon>Armillaria</taxon>
    </lineage>
</organism>
<accession>A0AA39UA37</accession>
<evidence type="ECO:0000313" key="2">
    <source>
        <dbReference type="Proteomes" id="UP001175227"/>
    </source>
</evidence>
<evidence type="ECO:0000313" key="1">
    <source>
        <dbReference type="EMBL" id="KAK0471150.1"/>
    </source>
</evidence>
<dbReference type="Proteomes" id="UP001175227">
    <property type="component" value="Unassembled WGS sequence"/>
</dbReference>
<keyword evidence="2" id="KW-1185">Reference proteome</keyword>
<sequence length="199" mass="21884">MRKPCWMEVLALTATLRLGIDDPRGFQLSLNRRTGSFSIAAQCHPVLLSWNIRYGRNLCPFGSRKPHNLSGVPHPPQTQIYALGVCSPPLSSPSSPALVDQRTWREILQPPRAHAGHVARWRVVLSARWIVGYEKVGRTGQHRGVVRVAVEGPGVSCSVCALKGFPSEGQVWWDRKARDISMPFGAAPCCVQPFLAGEA</sequence>
<gene>
    <name evidence="1" type="ORF">IW261DRAFT_909240</name>
</gene>
<dbReference type="EMBL" id="JAUEPR010000054">
    <property type="protein sequence ID" value="KAK0471150.1"/>
    <property type="molecule type" value="Genomic_DNA"/>
</dbReference>
<comment type="caution">
    <text evidence="1">The sequence shown here is derived from an EMBL/GenBank/DDBJ whole genome shotgun (WGS) entry which is preliminary data.</text>
</comment>